<dbReference type="InterPro" id="IPR050175">
    <property type="entry name" value="Complex_I_Subunit_2"/>
</dbReference>
<dbReference type="GO" id="GO:0006120">
    <property type="term" value="P:mitochondrial electron transport, NADH to ubiquinone"/>
    <property type="evidence" value="ECO:0007669"/>
    <property type="project" value="InterPro"/>
</dbReference>
<evidence type="ECO:0000256" key="4">
    <source>
        <dbReference type="ARBA" id="ARBA00021008"/>
    </source>
</evidence>
<sequence>MKSYFPHSLLFSSSLVMSTLLALSSNHWLMMWLSMELNLLAFLPLMTLTSQNQETESMIKYFLAQAIGSILFLFSAMFLLPASSLANFNFTSMTLTLGLLFKLGAAPCHFWFPNVMASSSWIICMVLSTWQKIIPLWIIISHSLPSSSSLLFLSGGTSAIVGGLGGLNQTQVQPLLAYSSINHTGWILSGASLSSSSTILYFLIYSIILIPMMNSFKNLSFKFMKLQSPSSLTSKLPLHPIALLLSLAGMPPLLGFIPKLIIISLMMKSSLIILCLLLVSGSLISLFFYLNLLFNMVINNKKFFVKPALPAPKSLINSSIISSASLFLSPLALL</sequence>
<geneLocation type="mitochondrion" evidence="19"/>
<evidence type="ECO:0000256" key="1">
    <source>
        <dbReference type="ARBA" id="ARBA00004448"/>
    </source>
</evidence>
<keyword evidence="10 17" id="KW-0249">Electron transport</keyword>
<evidence type="ECO:0000313" key="19">
    <source>
        <dbReference type="EMBL" id="UZT27128.1"/>
    </source>
</evidence>
<feature type="transmembrane region" description="Helical" evidence="17">
    <location>
        <begin position="32"/>
        <end position="49"/>
    </location>
</feature>
<keyword evidence="12 17" id="KW-0520">NAD</keyword>
<dbReference type="InterPro" id="IPR001750">
    <property type="entry name" value="ND/Mrp_TM"/>
</dbReference>
<reference evidence="19" key="1">
    <citation type="submission" date="2022-04" db="EMBL/GenBank/DDBJ databases">
        <authorList>
            <person name="Ge M."/>
            <person name="Mo J."/>
        </authorList>
    </citation>
    <scope>NUCLEOTIDE SEQUENCE</scope>
</reference>
<evidence type="ECO:0000256" key="6">
    <source>
        <dbReference type="ARBA" id="ARBA00022660"/>
    </source>
</evidence>
<comment type="catalytic activity">
    <reaction evidence="16 17">
        <text>a ubiquinone + NADH + 5 H(+)(in) = a ubiquinol + NAD(+) + 4 H(+)(out)</text>
        <dbReference type="Rhea" id="RHEA:29091"/>
        <dbReference type="Rhea" id="RHEA-COMP:9565"/>
        <dbReference type="Rhea" id="RHEA-COMP:9566"/>
        <dbReference type="ChEBI" id="CHEBI:15378"/>
        <dbReference type="ChEBI" id="CHEBI:16389"/>
        <dbReference type="ChEBI" id="CHEBI:17976"/>
        <dbReference type="ChEBI" id="CHEBI:57540"/>
        <dbReference type="ChEBI" id="CHEBI:57945"/>
        <dbReference type="EC" id="7.1.1.2"/>
    </reaction>
</comment>
<protein>
    <recommendedName>
        <fullName evidence="4 17">NADH-ubiquinone oxidoreductase chain 2</fullName>
        <ecNumber evidence="3 17">7.1.1.2</ecNumber>
    </recommendedName>
</protein>
<evidence type="ECO:0000256" key="13">
    <source>
        <dbReference type="ARBA" id="ARBA00023075"/>
    </source>
</evidence>
<evidence type="ECO:0000259" key="18">
    <source>
        <dbReference type="Pfam" id="PF00361"/>
    </source>
</evidence>
<feature type="transmembrane region" description="Helical" evidence="17">
    <location>
        <begin position="199"/>
        <end position="220"/>
    </location>
</feature>
<dbReference type="Pfam" id="PF00361">
    <property type="entry name" value="Proton_antipo_M"/>
    <property type="match status" value="1"/>
</dbReference>
<dbReference type="InterPro" id="IPR003917">
    <property type="entry name" value="NADH_UbQ_OxRdtase_chain2"/>
</dbReference>
<comment type="similarity">
    <text evidence="2 17">Belongs to the complex I subunit 2 family.</text>
</comment>
<evidence type="ECO:0000256" key="3">
    <source>
        <dbReference type="ARBA" id="ARBA00012944"/>
    </source>
</evidence>
<keyword evidence="7 17" id="KW-0812">Transmembrane</keyword>
<dbReference type="PRINTS" id="PR01436">
    <property type="entry name" value="NADHDHGNASE2"/>
</dbReference>
<organism evidence="19">
    <name type="scientific">Sternaspis buzhinskajae</name>
    <dbReference type="NCBI Taxonomy" id="2931363"/>
    <lineage>
        <taxon>Eukaryota</taxon>
        <taxon>Metazoa</taxon>
        <taxon>Spiralia</taxon>
        <taxon>Lophotrochozoa</taxon>
        <taxon>Annelida</taxon>
        <taxon>Polychaeta</taxon>
        <taxon>Sedentaria</taxon>
        <taxon>Canalipalpata</taxon>
        <taxon>Terebellida</taxon>
        <taxon>Cirratuliformia</taxon>
        <taxon>Sternaspidae</taxon>
        <taxon>Sternaspis</taxon>
    </lineage>
</organism>
<gene>
    <name evidence="19" type="primary">nad2</name>
</gene>
<proteinExistence type="inferred from homology"/>
<feature type="transmembrane region" description="Helical" evidence="17">
    <location>
        <begin position="86"/>
        <end position="103"/>
    </location>
</feature>
<evidence type="ECO:0000256" key="17">
    <source>
        <dbReference type="RuleBase" id="RU003403"/>
    </source>
</evidence>
<evidence type="ECO:0000256" key="16">
    <source>
        <dbReference type="ARBA" id="ARBA00049551"/>
    </source>
</evidence>
<evidence type="ECO:0000256" key="2">
    <source>
        <dbReference type="ARBA" id="ARBA00007012"/>
    </source>
</evidence>
<dbReference type="GO" id="GO:0005743">
    <property type="term" value="C:mitochondrial inner membrane"/>
    <property type="evidence" value="ECO:0007669"/>
    <property type="project" value="UniProtKB-SubCell"/>
</dbReference>
<dbReference type="PANTHER" id="PTHR46552">
    <property type="entry name" value="NADH-UBIQUINONE OXIDOREDUCTASE CHAIN 2"/>
    <property type="match status" value="1"/>
</dbReference>
<dbReference type="EMBL" id="ON155433">
    <property type="protein sequence ID" value="UZT27128.1"/>
    <property type="molecule type" value="Genomic_DNA"/>
</dbReference>
<evidence type="ECO:0000256" key="5">
    <source>
        <dbReference type="ARBA" id="ARBA00022448"/>
    </source>
</evidence>
<evidence type="ECO:0000256" key="15">
    <source>
        <dbReference type="ARBA" id="ARBA00023136"/>
    </source>
</evidence>
<evidence type="ECO:0000256" key="14">
    <source>
        <dbReference type="ARBA" id="ARBA00023128"/>
    </source>
</evidence>
<evidence type="ECO:0000256" key="9">
    <source>
        <dbReference type="ARBA" id="ARBA00022967"/>
    </source>
</evidence>
<feature type="transmembrane region" description="Helical" evidence="17">
    <location>
        <begin position="110"/>
        <end position="130"/>
    </location>
</feature>
<feature type="transmembrane region" description="Helical" evidence="17">
    <location>
        <begin position="271"/>
        <end position="294"/>
    </location>
</feature>
<evidence type="ECO:0000256" key="10">
    <source>
        <dbReference type="ARBA" id="ARBA00022982"/>
    </source>
</evidence>
<feature type="domain" description="NADH:quinone oxidoreductase/Mrp antiporter transmembrane" evidence="18">
    <location>
        <begin position="25"/>
        <end position="285"/>
    </location>
</feature>
<dbReference type="AlphaFoldDB" id="A0A9E8K0V2"/>
<evidence type="ECO:0000256" key="8">
    <source>
        <dbReference type="ARBA" id="ARBA00022792"/>
    </source>
</evidence>
<evidence type="ECO:0000256" key="7">
    <source>
        <dbReference type="ARBA" id="ARBA00022692"/>
    </source>
</evidence>
<comment type="subcellular location">
    <subcellularLocation>
        <location evidence="1 17">Mitochondrion inner membrane</location>
        <topology evidence="1 17">Multi-pass membrane protein</topology>
    </subcellularLocation>
</comment>
<keyword evidence="6 17" id="KW-0679">Respiratory chain</keyword>
<comment type="function">
    <text evidence="17">Core subunit of the mitochondrial membrane respiratory chain NADH dehydrogenase (Complex I) which catalyzes electron transfer from NADH through the respiratory chain, using ubiquinone as an electron acceptor. Essential for the catalytic activity and assembly of complex I.</text>
</comment>
<keyword evidence="11 17" id="KW-1133">Transmembrane helix</keyword>
<keyword evidence="14 17" id="KW-0496">Mitochondrion</keyword>
<keyword evidence="13 17" id="KW-0830">Ubiquinone</keyword>
<dbReference type="PANTHER" id="PTHR46552:SF1">
    <property type="entry name" value="NADH-UBIQUINONE OXIDOREDUCTASE CHAIN 2"/>
    <property type="match status" value="1"/>
</dbReference>
<feature type="transmembrane region" description="Helical" evidence="17">
    <location>
        <begin position="241"/>
        <end position="265"/>
    </location>
</feature>
<dbReference type="EC" id="7.1.1.2" evidence="3 17"/>
<keyword evidence="8 17" id="KW-0999">Mitochondrion inner membrane</keyword>
<keyword evidence="5" id="KW-0813">Transport</keyword>
<evidence type="ECO:0000256" key="12">
    <source>
        <dbReference type="ARBA" id="ARBA00023027"/>
    </source>
</evidence>
<keyword evidence="9 17" id="KW-1278">Translocase</keyword>
<name>A0A9E8K0V2_9ANNE</name>
<evidence type="ECO:0000256" key="11">
    <source>
        <dbReference type="ARBA" id="ARBA00022989"/>
    </source>
</evidence>
<feature type="transmembrane region" description="Helical" evidence="17">
    <location>
        <begin position="61"/>
        <end position="80"/>
    </location>
</feature>
<dbReference type="GO" id="GO:0008137">
    <property type="term" value="F:NADH dehydrogenase (ubiquinone) activity"/>
    <property type="evidence" value="ECO:0007669"/>
    <property type="project" value="UniProtKB-EC"/>
</dbReference>
<keyword evidence="15 17" id="KW-0472">Membrane</keyword>
<accession>A0A9E8K0V2</accession>
<feature type="transmembrane region" description="Helical" evidence="17">
    <location>
        <begin position="150"/>
        <end position="168"/>
    </location>
</feature>